<name>A0A0D7B3U7_9AGAR</name>
<feature type="region of interest" description="Disordered" evidence="1">
    <location>
        <begin position="76"/>
        <end position="101"/>
    </location>
</feature>
<gene>
    <name evidence="2" type="ORF">CYLTODRAFT_402173</name>
</gene>
<protein>
    <submittedName>
        <fullName evidence="2">Uncharacterized protein</fullName>
    </submittedName>
</protein>
<evidence type="ECO:0000256" key="1">
    <source>
        <dbReference type="SAM" id="MobiDB-lite"/>
    </source>
</evidence>
<reference evidence="2 3" key="1">
    <citation type="journal article" date="2015" name="Fungal Genet. Biol.">
        <title>Evolution of novel wood decay mechanisms in Agaricales revealed by the genome sequences of Fistulina hepatica and Cylindrobasidium torrendii.</title>
        <authorList>
            <person name="Floudas D."/>
            <person name="Held B.W."/>
            <person name="Riley R."/>
            <person name="Nagy L.G."/>
            <person name="Koehler G."/>
            <person name="Ransdell A.S."/>
            <person name="Younus H."/>
            <person name="Chow J."/>
            <person name="Chiniquy J."/>
            <person name="Lipzen A."/>
            <person name="Tritt A."/>
            <person name="Sun H."/>
            <person name="Haridas S."/>
            <person name="LaButti K."/>
            <person name="Ohm R.A."/>
            <person name="Kues U."/>
            <person name="Blanchette R.A."/>
            <person name="Grigoriev I.V."/>
            <person name="Minto R.E."/>
            <person name="Hibbett D.S."/>
        </authorList>
    </citation>
    <scope>NUCLEOTIDE SEQUENCE [LARGE SCALE GENOMIC DNA]</scope>
    <source>
        <strain evidence="2 3">FP15055 ss-10</strain>
    </source>
</reference>
<dbReference type="STRING" id="1314674.A0A0D7B3U7"/>
<organism evidence="2 3">
    <name type="scientific">Cylindrobasidium torrendii FP15055 ss-10</name>
    <dbReference type="NCBI Taxonomy" id="1314674"/>
    <lineage>
        <taxon>Eukaryota</taxon>
        <taxon>Fungi</taxon>
        <taxon>Dikarya</taxon>
        <taxon>Basidiomycota</taxon>
        <taxon>Agaricomycotina</taxon>
        <taxon>Agaricomycetes</taxon>
        <taxon>Agaricomycetidae</taxon>
        <taxon>Agaricales</taxon>
        <taxon>Marasmiineae</taxon>
        <taxon>Physalacriaceae</taxon>
        <taxon>Cylindrobasidium</taxon>
    </lineage>
</organism>
<dbReference type="Proteomes" id="UP000054007">
    <property type="component" value="Unassembled WGS sequence"/>
</dbReference>
<dbReference type="EMBL" id="KN880649">
    <property type="protein sequence ID" value="KIY64186.1"/>
    <property type="molecule type" value="Genomic_DNA"/>
</dbReference>
<keyword evidence="3" id="KW-1185">Reference proteome</keyword>
<proteinExistence type="predicted"/>
<evidence type="ECO:0000313" key="3">
    <source>
        <dbReference type="Proteomes" id="UP000054007"/>
    </source>
</evidence>
<dbReference type="OrthoDB" id="2552978at2759"/>
<accession>A0A0D7B3U7</accession>
<feature type="region of interest" description="Disordered" evidence="1">
    <location>
        <begin position="159"/>
        <end position="187"/>
    </location>
</feature>
<sequence>MDTSGSPVWVDRHDIRLLLEPMAPIPSTSEAGKTAANVGWDDLPADAAEVFLLGAEAIEDFHREKRRRMNEEAREARLRAMSPEPEAAAAGDEWGGSDEEPDESVVLVMQKTARMILSAPNPTQMEMKIVMDFGKKQPAFAFLGGRWRRRWETIRASTNEALQKEKARSTGLGGLADYGDTDGEESD</sequence>
<dbReference type="AlphaFoldDB" id="A0A0D7B3U7"/>
<evidence type="ECO:0000313" key="2">
    <source>
        <dbReference type="EMBL" id="KIY64186.1"/>
    </source>
</evidence>